<evidence type="ECO:0000313" key="1">
    <source>
        <dbReference type="EMBL" id="CAH8377396.1"/>
    </source>
</evidence>
<evidence type="ECO:0000313" key="2">
    <source>
        <dbReference type="Proteomes" id="UP001642260"/>
    </source>
</evidence>
<sequence length="107" mass="12461">MSLIKKFSKSSLRDTWRHVKVEFTESKSFHLLHILSRRLILWPQLLPRFQPHDLLLLTPHRSILSSKACPDIGLDVCIIFHLLHCFDTGLAREVRVQFLGINHDPNA</sequence>
<reference evidence="1 2" key="1">
    <citation type="submission" date="2022-03" db="EMBL/GenBank/DDBJ databases">
        <authorList>
            <person name="Macdonald S."/>
            <person name="Ahmed S."/>
            <person name="Newling K."/>
        </authorList>
    </citation>
    <scope>NUCLEOTIDE SEQUENCE [LARGE SCALE GENOMIC DNA]</scope>
</reference>
<dbReference type="Proteomes" id="UP001642260">
    <property type="component" value="Unassembled WGS sequence"/>
</dbReference>
<gene>
    <name evidence="1" type="ORF">ERUC_LOCUS32539</name>
</gene>
<organism evidence="1 2">
    <name type="scientific">Eruca vesicaria subsp. sativa</name>
    <name type="common">Garden rocket</name>
    <name type="synonym">Eruca sativa</name>
    <dbReference type="NCBI Taxonomy" id="29727"/>
    <lineage>
        <taxon>Eukaryota</taxon>
        <taxon>Viridiplantae</taxon>
        <taxon>Streptophyta</taxon>
        <taxon>Embryophyta</taxon>
        <taxon>Tracheophyta</taxon>
        <taxon>Spermatophyta</taxon>
        <taxon>Magnoliopsida</taxon>
        <taxon>eudicotyledons</taxon>
        <taxon>Gunneridae</taxon>
        <taxon>Pentapetalae</taxon>
        <taxon>rosids</taxon>
        <taxon>malvids</taxon>
        <taxon>Brassicales</taxon>
        <taxon>Brassicaceae</taxon>
        <taxon>Brassiceae</taxon>
        <taxon>Eruca</taxon>
    </lineage>
</organism>
<comment type="caution">
    <text evidence="1">The sequence shown here is derived from an EMBL/GenBank/DDBJ whole genome shotgun (WGS) entry which is preliminary data.</text>
</comment>
<accession>A0ABC8L6M6</accession>
<dbReference type="AlphaFoldDB" id="A0ABC8L6M6"/>
<protein>
    <submittedName>
        <fullName evidence="1">Uncharacterized protein</fullName>
    </submittedName>
</protein>
<dbReference type="EMBL" id="CAKOAT010471043">
    <property type="protein sequence ID" value="CAH8377396.1"/>
    <property type="molecule type" value="Genomic_DNA"/>
</dbReference>
<proteinExistence type="predicted"/>
<name>A0ABC8L6M6_ERUVS</name>
<keyword evidence="2" id="KW-1185">Reference proteome</keyword>